<proteinExistence type="predicted"/>
<protein>
    <submittedName>
        <fullName evidence="1">Uncharacterized protein</fullName>
    </submittedName>
</protein>
<evidence type="ECO:0000313" key="1">
    <source>
        <dbReference type="EMBL" id="KCW48201.1"/>
    </source>
</evidence>
<dbReference type="AlphaFoldDB" id="A0A059A3E5"/>
<sequence length="72" mass="8591">MKTETKTRTKSNPTFPRLYKLFANIQHDKEEPYVSLTLIKINSPFARSSCVYPFFFKKVTYELRFHYQVHAG</sequence>
<organism evidence="1">
    <name type="scientific">Eucalyptus grandis</name>
    <name type="common">Flooded gum</name>
    <dbReference type="NCBI Taxonomy" id="71139"/>
    <lineage>
        <taxon>Eukaryota</taxon>
        <taxon>Viridiplantae</taxon>
        <taxon>Streptophyta</taxon>
        <taxon>Embryophyta</taxon>
        <taxon>Tracheophyta</taxon>
        <taxon>Spermatophyta</taxon>
        <taxon>Magnoliopsida</taxon>
        <taxon>eudicotyledons</taxon>
        <taxon>Gunneridae</taxon>
        <taxon>Pentapetalae</taxon>
        <taxon>rosids</taxon>
        <taxon>malvids</taxon>
        <taxon>Myrtales</taxon>
        <taxon>Myrtaceae</taxon>
        <taxon>Myrtoideae</taxon>
        <taxon>Eucalypteae</taxon>
        <taxon>Eucalyptus</taxon>
    </lineage>
</organism>
<dbReference type="InParanoid" id="A0A059A3E5"/>
<dbReference type="EMBL" id="KK198763">
    <property type="protein sequence ID" value="KCW48201.1"/>
    <property type="molecule type" value="Genomic_DNA"/>
</dbReference>
<gene>
    <name evidence="1" type="ORF">EUGRSUZ_K01923</name>
</gene>
<reference evidence="1" key="1">
    <citation type="submission" date="2013-07" db="EMBL/GenBank/DDBJ databases">
        <title>The genome of Eucalyptus grandis.</title>
        <authorList>
            <person name="Schmutz J."/>
            <person name="Hayes R."/>
            <person name="Myburg A."/>
            <person name="Tuskan G."/>
            <person name="Grattapaglia D."/>
            <person name="Rokhsar D.S."/>
        </authorList>
    </citation>
    <scope>NUCLEOTIDE SEQUENCE</scope>
    <source>
        <tissue evidence="1">Leaf extractions</tissue>
    </source>
</reference>
<dbReference type="Gramene" id="KCW48201">
    <property type="protein sequence ID" value="KCW48201"/>
    <property type="gene ID" value="EUGRSUZ_K01923"/>
</dbReference>
<accession>A0A059A3E5</accession>
<name>A0A059A3E5_EUCGR</name>